<reference evidence="1 2" key="2">
    <citation type="submission" date="2018-11" db="EMBL/GenBank/DDBJ databases">
        <authorList>
            <consortium name="Pathogen Informatics"/>
        </authorList>
    </citation>
    <scope>NUCLEOTIDE SEQUENCE [LARGE SCALE GENOMIC DNA]</scope>
</reference>
<keyword evidence="2" id="KW-1185">Reference proteome</keyword>
<accession>A0A183VCS7</accession>
<organism evidence="2 3">
    <name type="scientific">Toxocara canis</name>
    <name type="common">Canine roundworm</name>
    <dbReference type="NCBI Taxonomy" id="6265"/>
    <lineage>
        <taxon>Eukaryota</taxon>
        <taxon>Metazoa</taxon>
        <taxon>Ecdysozoa</taxon>
        <taxon>Nematoda</taxon>
        <taxon>Chromadorea</taxon>
        <taxon>Rhabditida</taxon>
        <taxon>Spirurina</taxon>
        <taxon>Ascaridomorpha</taxon>
        <taxon>Ascaridoidea</taxon>
        <taxon>Toxocaridae</taxon>
        <taxon>Toxocara</taxon>
    </lineage>
</organism>
<sequence>MYCDLGTSSKFMCAAGTKVELPCDKPLNIKNIRKALAFIFDSLNKKEERWREMCTSWDIENVQITHLEHENGLLPTAYRVLVRFHAVDKPYSVLVKVQITHLEHENGLLPTAYRVLVRFHAVDKPYSVLVKMGLRNAPIVKLEHLLWVLLGLQMLANSHGKLLWSMQAIAKAPLLEIAKTHIMRRHNSFAEARFKKEFDAIIGLKNGPLREVLYDSA</sequence>
<evidence type="ECO:0000313" key="1">
    <source>
        <dbReference type="EMBL" id="VDM49868.1"/>
    </source>
</evidence>
<protein>
    <submittedName>
        <fullName evidence="3">START domain-containing protein</fullName>
    </submittedName>
</protein>
<gene>
    <name evidence="1" type="ORF">TCNE_LOCUS18547</name>
</gene>
<name>A0A183VCS7_TOXCA</name>
<dbReference type="Proteomes" id="UP000050794">
    <property type="component" value="Unassembled WGS sequence"/>
</dbReference>
<dbReference type="AlphaFoldDB" id="A0A183VCS7"/>
<reference evidence="3" key="1">
    <citation type="submission" date="2016-06" db="UniProtKB">
        <authorList>
            <consortium name="WormBaseParasite"/>
        </authorList>
    </citation>
    <scope>IDENTIFICATION</scope>
</reference>
<evidence type="ECO:0000313" key="2">
    <source>
        <dbReference type="Proteomes" id="UP000050794"/>
    </source>
</evidence>
<dbReference type="EMBL" id="UYWY01025665">
    <property type="protein sequence ID" value="VDM49868.1"/>
    <property type="molecule type" value="Genomic_DNA"/>
</dbReference>
<evidence type="ECO:0000313" key="3">
    <source>
        <dbReference type="WBParaSite" id="TCNE_0001855101-mRNA-1"/>
    </source>
</evidence>
<proteinExistence type="predicted"/>
<dbReference type="WBParaSite" id="TCNE_0001855101-mRNA-1">
    <property type="protein sequence ID" value="TCNE_0001855101-mRNA-1"/>
    <property type="gene ID" value="TCNE_0001855101"/>
</dbReference>